<organism evidence="14 15">
    <name type="scientific">Mucor circinelloides f. lusitanicus</name>
    <name type="common">Mucor racemosus var. lusitanicus</name>
    <dbReference type="NCBI Taxonomy" id="29924"/>
    <lineage>
        <taxon>Eukaryota</taxon>
        <taxon>Fungi</taxon>
        <taxon>Fungi incertae sedis</taxon>
        <taxon>Mucoromycota</taxon>
        <taxon>Mucoromycotina</taxon>
        <taxon>Mucoromycetes</taxon>
        <taxon>Mucorales</taxon>
        <taxon>Mucorineae</taxon>
        <taxon>Mucoraceae</taxon>
        <taxon>Mucor</taxon>
    </lineage>
</organism>
<keyword evidence="10 12" id="KW-0472">Membrane</keyword>
<comment type="caution">
    <text evidence="14">The sequence shown here is derived from an EMBL/GenBank/DDBJ whole genome shotgun (WGS) entry which is preliminary data.</text>
</comment>
<evidence type="ECO:0000256" key="12">
    <source>
        <dbReference type="SAM" id="Phobius"/>
    </source>
</evidence>
<comment type="subcellular location">
    <subcellularLocation>
        <location evidence="2">Endomembrane system</location>
    </subcellularLocation>
</comment>
<comment type="pathway">
    <text evidence="3">Protein modification; protein ubiquitination.</text>
</comment>
<dbReference type="UniPathway" id="UPA00143"/>
<evidence type="ECO:0000256" key="8">
    <source>
        <dbReference type="ARBA" id="ARBA00022786"/>
    </source>
</evidence>
<feature type="transmembrane region" description="Helical" evidence="12">
    <location>
        <begin position="150"/>
        <end position="168"/>
    </location>
</feature>
<dbReference type="EMBL" id="JAAECE010000005">
    <property type="protein sequence ID" value="KAF1800689.1"/>
    <property type="molecule type" value="Genomic_DNA"/>
</dbReference>
<accession>A0A8H4F0P3</accession>
<evidence type="ECO:0000256" key="4">
    <source>
        <dbReference type="ARBA" id="ARBA00012483"/>
    </source>
</evidence>
<evidence type="ECO:0000256" key="10">
    <source>
        <dbReference type="ARBA" id="ARBA00023136"/>
    </source>
</evidence>
<evidence type="ECO:0000256" key="6">
    <source>
        <dbReference type="ARBA" id="ARBA00022723"/>
    </source>
</evidence>
<dbReference type="Pfam" id="PF00097">
    <property type="entry name" value="zf-C3HC4"/>
    <property type="match status" value="1"/>
</dbReference>
<dbReference type="Gene3D" id="3.30.40.10">
    <property type="entry name" value="Zinc/RING finger domain, C3HC4 (zinc finger)"/>
    <property type="match status" value="1"/>
</dbReference>
<dbReference type="AlphaFoldDB" id="A0A8H4F0P3"/>
<evidence type="ECO:0000256" key="11">
    <source>
        <dbReference type="PROSITE-ProRule" id="PRU00175"/>
    </source>
</evidence>
<dbReference type="InterPro" id="IPR045103">
    <property type="entry name" value="RNF5/RNF185-like"/>
</dbReference>
<keyword evidence="12" id="KW-0812">Transmembrane</keyword>
<dbReference type="InterPro" id="IPR001841">
    <property type="entry name" value="Znf_RING"/>
</dbReference>
<keyword evidence="8" id="KW-0833">Ubl conjugation pathway</keyword>
<dbReference type="GO" id="GO:0061630">
    <property type="term" value="F:ubiquitin protein ligase activity"/>
    <property type="evidence" value="ECO:0007669"/>
    <property type="project" value="UniProtKB-EC"/>
</dbReference>
<dbReference type="PANTHER" id="PTHR12313">
    <property type="entry name" value="E3 UBIQUITIN-PROTEIN LIGASE RNF5-RELATED"/>
    <property type="match status" value="1"/>
</dbReference>
<evidence type="ECO:0000256" key="3">
    <source>
        <dbReference type="ARBA" id="ARBA00004906"/>
    </source>
</evidence>
<evidence type="ECO:0000256" key="7">
    <source>
        <dbReference type="ARBA" id="ARBA00022771"/>
    </source>
</evidence>
<gene>
    <name evidence="14" type="ORF">FB192DRAFT_1328009</name>
</gene>
<evidence type="ECO:0000256" key="5">
    <source>
        <dbReference type="ARBA" id="ARBA00022679"/>
    </source>
</evidence>
<sequence>MQQEHAAINNPLYECNICLDIARCPVLTLCGHLFCWKCLVVWLKTCNLENQNTTCPVCFRVCDQGNDIIPIYGRVEQSEEMDMPKRPRGHRPQAITYTMNAALSGESDASSIEGFRLFNRHIIVNSTSQILPSLAMEGNTILVETGQSGILSRLVLMLVCLYVVALLFRE</sequence>
<dbReference type="SMART" id="SM00184">
    <property type="entry name" value="RING"/>
    <property type="match status" value="1"/>
</dbReference>
<dbReference type="EC" id="2.3.2.27" evidence="4"/>
<dbReference type="PROSITE" id="PS50089">
    <property type="entry name" value="ZF_RING_2"/>
    <property type="match status" value="1"/>
</dbReference>
<dbReference type="InterPro" id="IPR013083">
    <property type="entry name" value="Znf_RING/FYVE/PHD"/>
</dbReference>
<feature type="domain" description="RING-type" evidence="13">
    <location>
        <begin position="15"/>
        <end position="58"/>
    </location>
</feature>
<dbReference type="Proteomes" id="UP000469890">
    <property type="component" value="Unassembled WGS sequence"/>
</dbReference>
<evidence type="ECO:0000313" key="14">
    <source>
        <dbReference type="EMBL" id="KAF1800689.1"/>
    </source>
</evidence>
<dbReference type="GO" id="GO:0016567">
    <property type="term" value="P:protein ubiquitination"/>
    <property type="evidence" value="ECO:0007669"/>
    <property type="project" value="UniProtKB-UniPathway"/>
</dbReference>
<evidence type="ECO:0000259" key="13">
    <source>
        <dbReference type="PROSITE" id="PS50089"/>
    </source>
</evidence>
<reference evidence="14 15" key="1">
    <citation type="submission" date="2019-09" db="EMBL/GenBank/DDBJ databases">
        <authorList>
            <consortium name="DOE Joint Genome Institute"/>
            <person name="Mondo S.J."/>
            <person name="Navarro-Mendoza M.I."/>
            <person name="Perez-Arques C."/>
            <person name="Panchal S."/>
            <person name="Nicolas F.E."/>
            <person name="Ganguly P."/>
            <person name="Pangilinan J."/>
            <person name="Grigoriev I."/>
            <person name="Heitman J."/>
            <person name="Sanya K."/>
            <person name="Garre V."/>
        </authorList>
    </citation>
    <scope>NUCLEOTIDE SEQUENCE [LARGE SCALE GENOMIC DNA]</scope>
    <source>
        <strain evidence="14 15">MU402</strain>
    </source>
</reference>
<dbReference type="GO" id="GO:0008270">
    <property type="term" value="F:zinc ion binding"/>
    <property type="evidence" value="ECO:0007669"/>
    <property type="project" value="UniProtKB-KW"/>
</dbReference>
<evidence type="ECO:0000256" key="1">
    <source>
        <dbReference type="ARBA" id="ARBA00000900"/>
    </source>
</evidence>
<name>A0A8H4F0P3_MUCCL</name>
<evidence type="ECO:0000256" key="9">
    <source>
        <dbReference type="ARBA" id="ARBA00022833"/>
    </source>
</evidence>
<keyword evidence="5" id="KW-0808">Transferase</keyword>
<evidence type="ECO:0000313" key="15">
    <source>
        <dbReference type="Proteomes" id="UP000469890"/>
    </source>
</evidence>
<dbReference type="PROSITE" id="PS00518">
    <property type="entry name" value="ZF_RING_1"/>
    <property type="match status" value="1"/>
</dbReference>
<evidence type="ECO:0000256" key="2">
    <source>
        <dbReference type="ARBA" id="ARBA00004308"/>
    </source>
</evidence>
<keyword evidence="7 11" id="KW-0863">Zinc-finger</keyword>
<dbReference type="SUPFAM" id="SSF57850">
    <property type="entry name" value="RING/U-box"/>
    <property type="match status" value="1"/>
</dbReference>
<dbReference type="GO" id="GO:0005783">
    <property type="term" value="C:endoplasmic reticulum"/>
    <property type="evidence" value="ECO:0007669"/>
    <property type="project" value="InterPro"/>
</dbReference>
<protein>
    <recommendedName>
        <fullName evidence="4">RING-type E3 ubiquitin transferase</fullName>
        <ecNumber evidence="4">2.3.2.27</ecNumber>
    </recommendedName>
</protein>
<dbReference type="InterPro" id="IPR018957">
    <property type="entry name" value="Znf_C3HC4_RING-type"/>
</dbReference>
<keyword evidence="12" id="KW-1133">Transmembrane helix</keyword>
<keyword evidence="6" id="KW-0479">Metal-binding</keyword>
<comment type="catalytic activity">
    <reaction evidence="1">
        <text>S-ubiquitinyl-[E2 ubiquitin-conjugating enzyme]-L-cysteine + [acceptor protein]-L-lysine = [E2 ubiquitin-conjugating enzyme]-L-cysteine + N(6)-ubiquitinyl-[acceptor protein]-L-lysine.</text>
        <dbReference type="EC" id="2.3.2.27"/>
    </reaction>
</comment>
<dbReference type="InterPro" id="IPR017907">
    <property type="entry name" value="Znf_RING_CS"/>
</dbReference>
<proteinExistence type="predicted"/>
<dbReference type="GO" id="GO:0006511">
    <property type="term" value="P:ubiquitin-dependent protein catabolic process"/>
    <property type="evidence" value="ECO:0007669"/>
    <property type="project" value="InterPro"/>
</dbReference>
<keyword evidence="9" id="KW-0862">Zinc</keyword>